<dbReference type="EMBL" id="KZ679129">
    <property type="protein sequence ID" value="PTB78301.1"/>
    <property type="molecule type" value="Genomic_DNA"/>
</dbReference>
<feature type="region of interest" description="Disordered" evidence="1">
    <location>
        <begin position="605"/>
        <end position="627"/>
    </location>
</feature>
<feature type="compositionally biased region" description="Polar residues" evidence="1">
    <location>
        <begin position="110"/>
        <end position="119"/>
    </location>
</feature>
<feature type="region of interest" description="Disordered" evidence="1">
    <location>
        <begin position="649"/>
        <end position="678"/>
    </location>
</feature>
<evidence type="ECO:0000256" key="1">
    <source>
        <dbReference type="SAM" id="MobiDB-lite"/>
    </source>
</evidence>
<accession>A0A2T4C9Q6</accession>
<sequence>MAVASLLGKYKRTQPAAVMGKEGASKNETRSKPLGPSHDYQRLKKLNTQQALDNPDWRTRPSESSGSSTRDDDQKVRALIGAAKQWSGVDAFPTTPSAGEQGQGRRSYVPQPTTDSSQDGAADSEPRYKRHNVFSLSSELEPVIIKTMNEEKAVQYEVVKQICLSSSREHPLSLFELVPLGPVPGYLSPSIVDIRPLKENVAPRKPSNAQNEHMAAALMAAGATPNKVRVLPKPPVHKGEAQKKYATPDGLRQRNRAHEQPGSSSTPNNKSDDTHASERLSPGQTARLVTDGEPVAAAEAERDQAFQRFLRKLVQKNKGIQTEKVQQRNIGFETESKEDGRQGSTDTCVLRSRPNGADGRKDDASKYLMNYHQTRSSNHPPKDKQARRPADESDNLRNLNPKAREFLSFVNPSPNPGNSNALPYHPLPPLPIHVAKPVVDNSGQADAVSLPGLCLSNIPPPPALALPNISPPPGLGLPNISPNIGLGLPTGSTFQQQQPPPYGSMPSATHSTATDPMAFSSSMAGRLVPLPMGTDQSGGQSQAPAIAMPQLPPLLPAMFRPQTMMHNILGNTSTWGFPQAPIAYPWMGSSLDPCFNVPSYQMPSMAEVPHPPQPVPKPRRPDPGDQQAYEAWIEWRKANEPGYALECRLRQQRRAQRSMTDRGGSKPLMQKSDASAAS</sequence>
<dbReference type="AlphaFoldDB" id="A0A2T4C9Q6"/>
<feature type="region of interest" description="Disordered" evidence="1">
    <location>
        <begin position="325"/>
        <end position="397"/>
    </location>
</feature>
<dbReference type="OrthoDB" id="4755921at2759"/>
<name>A0A2T4C9Q6_TRILO</name>
<evidence type="ECO:0000313" key="2">
    <source>
        <dbReference type="EMBL" id="PTB78301.1"/>
    </source>
</evidence>
<proteinExistence type="predicted"/>
<dbReference type="Proteomes" id="UP000240760">
    <property type="component" value="Unassembled WGS sequence"/>
</dbReference>
<evidence type="ECO:0000313" key="3">
    <source>
        <dbReference type="Proteomes" id="UP000240760"/>
    </source>
</evidence>
<protein>
    <submittedName>
        <fullName evidence="2">Uncharacterized protein</fullName>
    </submittedName>
</protein>
<keyword evidence="3" id="KW-1185">Reference proteome</keyword>
<feature type="region of interest" description="Disordered" evidence="1">
    <location>
        <begin position="1"/>
        <end position="129"/>
    </location>
</feature>
<feature type="region of interest" description="Disordered" evidence="1">
    <location>
        <begin position="225"/>
        <end position="287"/>
    </location>
</feature>
<organism evidence="2 3">
    <name type="scientific">Trichoderma longibrachiatum ATCC 18648</name>
    <dbReference type="NCBI Taxonomy" id="983965"/>
    <lineage>
        <taxon>Eukaryota</taxon>
        <taxon>Fungi</taxon>
        <taxon>Dikarya</taxon>
        <taxon>Ascomycota</taxon>
        <taxon>Pezizomycotina</taxon>
        <taxon>Sordariomycetes</taxon>
        <taxon>Hypocreomycetidae</taxon>
        <taxon>Hypocreales</taxon>
        <taxon>Hypocreaceae</taxon>
        <taxon>Trichoderma</taxon>
    </lineage>
</organism>
<feature type="compositionally biased region" description="Basic and acidic residues" evidence="1">
    <location>
        <begin position="380"/>
        <end position="395"/>
    </location>
</feature>
<gene>
    <name evidence="2" type="ORF">M440DRAFT_1328267</name>
</gene>
<reference evidence="2 3" key="1">
    <citation type="submission" date="2016-07" db="EMBL/GenBank/DDBJ databases">
        <title>Multiple horizontal gene transfer events from other fungi enriched the ability of initially mycotrophic Trichoderma (Ascomycota) to feed on dead plant biomass.</title>
        <authorList>
            <consortium name="DOE Joint Genome Institute"/>
            <person name="Aerts A."/>
            <person name="Atanasova L."/>
            <person name="Chenthamara K."/>
            <person name="Zhang J."/>
            <person name="Grujic M."/>
            <person name="Henrissat B."/>
            <person name="Kuo A."/>
            <person name="Salamov A."/>
            <person name="Lipzen A."/>
            <person name="Labutti K."/>
            <person name="Barry K."/>
            <person name="Miao Y."/>
            <person name="Rahimi M.J."/>
            <person name="Shen Q."/>
            <person name="Grigoriev I.V."/>
            <person name="Kubicek C.P."/>
            <person name="Druzhinina I.S."/>
        </authorList>
    </citation>
    <scope>NUCLEOTIDE SEQUENCE [LARGE SCALE GENOMIC DNA]</scope>
    <source>
        <strain evidence="2 3">ATCC 18648</strain>
    </source>
</reference>